<dbReference type="RefSeq" id="XP_040653944.1">
    <property type="nucleotide sequence ID" value="XM_040803840.1"/>
</dbReference>
<name>A0A151GBV4_DRECN</name>
<evidence type="ECO:0000256" key="1">
    <source>
        <dbReference type="SAM" id="MobiDB-lite"/>
    </source>
</evidence>
<accession>A0A151GBV4</accession>
<protein>
    <recommendedName>
        <fullName evidence="2">Septin-type G domain-containing protein</fullName>
    </recommendedName>
</protein>
<sequence length="638" mass="68788">MRPVRNPVAGEASRGSPPDAGLGRTHLTPLPPVSCFVTTEASLDSATDPDEPGESVKSYANKRSRSSGLLRPDRTGRRQRRATPSLPSDVDHGASKRTTTDFTAVSGPGSTVSFPSSPELSSTCPSDDPNSNTPSFAELSPTRSPCPEAAGSVAGDAVLQFVMPSLTVPPRRPFTEIGKALGKLKILVAGPAGIGKTALILSVAQCCDHIVHMDAISHSPGGSIAEVPASTRPHLWWRAGLDSSTQLEGRRFSSATDEILDRNLCFVDCRVDDQSEAGRFPLASSPASIADDRPGQATRPEIRYVESQLFRLCEKSLEEADLYHILSGGAGSIVDVVLYMIPHAGPTPDDVGTMRILQGMTNVIPLLARVDELGHGEIPSSKHRLKTCLGDTYSACFSFTSPGSAQDLSDMYAVSSDTRDSHETMEASILMSSSYLPPLVPTELQPLVERIFSLEGSSLLRHSAAVKSVNWRRRYLEEEGNSWQSALTCRNLPRHGVVARYPAATAQAERQCWGRIELASWAEALRQSLAAESVGRSRDGLGSVASRREMPLANAGTGTGRRSRQIRRQDKTRPAMTSRQDPLGLLELVARIKYHGELTLELLGSLGGLGCVAAWLIRSELAHHWDVRLPPAWCLTAR</sequence>
<dbReference type="GeneID" id="63719195"/>
<evidence type="ECO:0000259" key="2">
    <source>
        <dbReference type="PROSITE" id="PS51719"/>
    </source>
</evidence>
<dbReference type="EMBL" id="LAYC01000003">
    <property type="protein sequence ID" value="KYK54592.1"/>
    <property type="molecule type" value="Genomic_DNA"/>
</dbReference>
<dbReference type="AlphaFoldDB" id="A0A151GBV4"/>
<dbReference type="STRING" id="98403.A0A151GBV4"/>
<feature type="domain" description="Septin-type G" evidence="2">
    <location>
        <begin position="180"/>
        <end position="478"/>
    </location>
</feature>
<gene>
    <name evidence="3" type="ORF">DCS_06552</name>
</gene>
<dbReference type="PROSITE" id="PS51719">
    <property type="entry name" value="G_SEPTIN"/>
    <property type="match status" value="1"/>
</dbReference>
<keyword evidence="4" id="KW-1185">Reference proteome</keyword>
<dbReference type="InterPro" id="IPR027417">
    <property type="entry name" value="P-loop_NTPase"/>
</dbReference>
<proteinExistence type="predicted"/>
<organism evidence="3 4">
    <name type="scientific">Drechmeria coniospora</name>
    <name type="common">Nematophagous fungus</name>
    <name type="synonym">Meria coniospora</name>
    <dbReference type="NCBI Taxonomy" id="98403"/>
    <lineage>
        <taxon>Eukaryota</taxon>
        <taxon>Fungi</taxon>
        <taxon>Dikarya</taxon>
        <taxon>Ascomycota</taxon>
        <taxon>Pezizomycotina</taxon>
        <taxon>Sordariomycetes</taxon>
        <taxon>Hypocreomycetidae</taxon>
        <taxon>Hypocreales</taxon>
        <taxon>Ophiocordycipitaceae</taxon>
        <taxon>Drechmeria</taxon>
    </lineage>
</organism>
<dbReference type="GO" id="GO:0005525">
    <property type="term" value="F:GTP binding"/>
    <property type="evidence" value="ECO:0007669"/>
    <property type="project" value="InterPro"/>
</dbReference>
<dbReference type="Gene3D" id="3.40.50.300">
    <property type="entry name" value="P-loop containing nucleotide triphosphate hydrolases"/>
    <property type="match status" value="1"/>
</dbReference>
<dbReference type="Proteomes" id="UP000076580">
    <property type="component" value="Chromosome 03"/>
</dbReference>
<feature type="region of interest" description="Disordered" evidence="1">
    <location>
        <begin position="551"/>
        <end position="578"/>
    </location>
</feature>
<feature type="region of interest" description="Disordered" evidence="1">
    <location>
        <begin position="1"/>
        <end position="150"/>
    </location>
</feature>
<comment type="caution">
    <text evidence="3">The sequence shown here is derived from an EMBL/GenBank/DDBJ whole genome shotgun (WGS) entry which is preliminary data.</text>
</comment>
<reference evidence="3 4" key="1">
    <citation type="journal article" date="2016" name="Sci. Rep.">
        <title>Insights into Adaptations to a Near-Obligate Nematode Endoparasitic Lifestyle from the Finished Genome of Drechmeria coniospora.</title>
        <authorList>
            <person name="Zhang L."/>
            <person name="Zhou Z."/>
            <person name="Guo Q."/>
            <person name="Fokkens L."/>
            <person name="Miskei M."/>
            <person name="Pocsi I."/>
            <person name="Zhang W."/>
            <person name="Chen M."/>
            <person name="Wang L."/>
            <person name="Sun Y."/>
            <person name="Donzelli B.G."/>
            <person name="Gibson D.M."/>
            <person name="Nelson D.R."/>
            <person name="Luo J.G."/>
            <person name="Rep M."/>
            <person name="Liu H."/>
            <person name="Yang S."/>
            <person name="Wang J."/>
            <person name="Krasnoff S.B."/>
            <person name="Xu Y."/>
            <person name="Molnar I."/>
            <person name="Lin M."/>
        </authorList>
    </citation>
    <scope>NUCLEOTIDE SEQUENCE [LARGE SCALE GENOMIC DNA]</scope>
    <source>
        <strain evidence="3 4">ARSEF 6962</strain>
    </source>
</reference>
<dbReference type="InParanoid" id="A0A151GBV4"/>
<evidence type="ECO:0000313" key="3">
    <source>
        <dbReference type="EMBL" id="KYK54592.1"/>
    </source>
</evidence>
<dbReference type="InterPro" id="IPR030379">
    <property type="entry name" value="G_SEPTIN_dom"/>
</dbReference>
<evidence type="ECO:0000313" key="4">
    <source>
        <dbReference type="Proteomes" id="UP000076580"/>
    </source>
</evidence>
<feature type="compositionally biased region" description="Polar residues" evidence="1">
    <location>
        <begin position="96"/>
        <end position="135"/>
    </location>
</feature>
<feature type="compositionally biased region" description="Polar residues" evidence="1">
    <location>
        <begin position="36"/>
        <end position="45"/>
    </location>
</feature>